<organism evidence="1 2">
    <name type="scientific">Cupriavidus taiwanensis</name>
    <dbReference type="NCBI Taxonomy" id="164546"/>
    <lineage>
        <taxon>Bacteria</taxon>
        <taxon>Pseudomonadati</taxon>
        <taxon>Pseudomonadota</taxon>
        <taxon>Betaproteobacteria</taxon>
        <taxon>Burkholderiales</taxon>
        <taxon>Burkholderiaceae</taxon>
        <taxon>Cupriavidus</taxon>
    </lineage>
</organism>
<sequence>MFFVDQRFADDLYGGCSSVGRVQDCDSCRRGFESHQPPQNFLKTAPTSALFCCPELVNLLLGRRFAVADVIRSFSDGSEVGFHAYNRSLNGRRDAGYADVIGLHPRSPRCWLS</sequence>
<evidence type="ECO:0000313" key="2">
    <source>
        <dbReference type="Proteomes" id="UP000255505"/>
    </source>
</evidence>
<name>A0A375IAZ1_9BURK</name>
<dbReference type="EMBL" id="LT991976">
    <property type="protein sequence ID" value="SPK71973.1"/>
    <property type="molecule type" value="Genomic_DNA"/>
</dbReference>
<evidence type="ECO:0000313" key="1">
    <source>
        <dbReference type="EMBL" id="SPK71973.1"/>
    </source>
</evidence>
<protein>
    <submittedName>
        <fullName evidence="1">Uncharacterized protein</fullName>
    </submittedName>
</protein>
<gene>
    <name evidence="1" type="ORF">CT19425_60091</name>
</gene>
<accession>A0A375IAZ1</accession>
<dbReference type="Proteomes" id="UP000255505">
    <property type="component" value="Chromosome I"/>
</dbReference>
<reference evidence="1 2" key="1">
    <citation type="submission" date="2018-01" db="EMBL/GenBank/DDBJ databases">
        <authorList>
            <person name="Gaut B.S."/>
            <person name="Morton B.R."/>
            <person name="Clegg M.T."/>
            <person name="Duvall M.R."/>
        </authorList>
    </citation>
    <scope>NUCLEOTIDE SEQUENCE [LARGE SCALE GENOMIC DNA]</scope>
    <source>
        <strain evidence="1">Cupriavidus taiwanensis LMG 19425</strain>
    </source>
</reference>
<dbReference type="AlphaFoldDB" id="A0A375IAZ1"/>
<proteinExistence type="predicted"/>